<accession>A0AAD8ECE9</accession>
<dbReference type="AlphaFoldDB" id="A0AAD8ECE9"/>
<protein>
    <submittedName>
        <fullName evidence="2">Uncharacterized protein</fullName>
    </submittedName>
</protein>
<feature type="non-terminal residue" evidence="2">
    <location>
        <position position="1"/>
    </location>
</feature>
<evidence type="ECO:0000256" key="1">
    <source>
        <dbReference type="SAM" id="Phobius"/>
    </source>
</evidence>
<organism evidence="2 3">
    <name type="scientific">Diploptera punctata</name>
    <name type="common">Pacific beetle cockroach</name>
    <dbReference type="NCBI Taxonomy" id="6984"/>
    <lineage>
        <taxon>Eukaryota</taxon>
        <taxon>Metazoa</taxon>
        <taxon>Ecdysozoa</taxon>
        <taxon>Arthropoda</taxon>
        <taxon>Hexapoda</taxon>
        <taxon>Insecta</taxon>
        <taxon>Pterygota</taxon>
        <taxon>Neoptera</taxon>
        <taxon>Polyneoptera</taxon>
        <taxon>Dictyoptera</taxon>
        <taxon>Blattodea</taxon>
        <taxon>Blaberoidea</taxon>
        <taxon>Blaberidae</taxon>
        <taxon>Diplopterinae</taxon>
        <taxon>Diploptera</taxon>
    </lineage>
</organism>
<name>A0AAD8ECE9_DIPPU</name>
<keyword evidence="3" id="KW-1185">Reference proteome</keyword>
<keyword evidence="1" id="KW-0812">Transmembrane</keyword>
<dbReference type="Proteomes" id="UP001233999">
    <property type="component" value="Unassembled WGS sequence"/>
</dbReference>
<comment type="caution">
    <text evidence="2">The sequence shown here is derived from an EMBL/GenBank/DDBJ whole genome shotgun (WGS) entry which is preliminary data.</text>
</comment>
<gene>
    <name evidence="2" type="ORF">L9F63_021001</name>
</gene>
<proteinExistence type="predicted"/>
<sequence length="84" mass="9815">STDVFTLSHISKACNSVPVVLHYYIIVMHFPCSELVIEKYFLITLYPLIVFCPPMCQINLGKPFSIFDVVFLFYSFFLLIYNIH</sequence>
<feature type="non-terminal residue" evidence="2">
    <location>
        <position position="84"/>
    </location>
</feature>
<evidence type="ECO:0000313" key="2">
    <source>
        <dbReference type="EMBL" id="KAJ9584652.1"/>
    </source>
</evidence>
<feature type="transmembrane region" description="Helical" evidence="1">
    <location>
        <begin position="66"/>
        <end position="83"/>
    </location>
</feature>
<reference evidence="2" key="1">
    <citation type="journal article" date="2023" name="IScience">
        <title>Live-bearing cockroach genome reveals convergent evolutionary mechanisms linked to viviparity in insects and beyond.</title>
        <authorList>
            <person name="Fouks B."/>
            <person name="Harrison M.C."/>
            <person name="Mikhailova A.A."/>
            <person name="Marchal E."/>
            <person name="English S."/>
            <person name="Carruthers M."/>
            <person name="Jennings E.C."/>
            <person name="Chiamaka E.L."/>
            <person name="Frigard R.A."/>
            <person name="Pippel M."/>
            <person name="Attardo G.M."/>
            <person name="Benoit J.B."/>
            <person name="Bornberg-Bauer E."/>
            <person name="Tobe S.S."/>
        </authorList>
    </citation>
    <scope>NUCLEOTIDE SEQUENCE</scope>
    <source>
        <strain evidence="2">Stay&amp;Tobe</strain>
    </source>
</reference>
<keyword evidence="1" id="KW-0472">Membrane</keyword>
<reference evidence="2" key="2">
    <citation type="submission" date="2023-05" db="EMBL/GenBank/DDBJ databases">
        <authorList>
            <person name="Fouks B."/>
        </authorList>
    </citation>
    <scope>NUCLEOTIDE SEQUENCE</scope>
    <source>
        <strain evidence="2">Stay&amp;Tobe</strain>
        <tissue evidence="2">Testes</tissue>
    </source>
</reference>
<evidence type="ECO:0000313" key="3">
    <source>
        <dbReference type="Proteomes" id="UP001233999"/>
    </source>
</evidence>
<dbReference type="EMBL" id="JASPKZ010007377">
    <property type="protein sequence ID" value="KAJ9584652.1"/>
    <property type="molecule type" value="Genomic_DNA"/>
</dbReference>
<keyword evidence="1" id="KW-1133">Transmembrane helix</keyword>